<name>A0A166QQN8_9AGAM</name>
<gene>
    <name evidence="2" type="ORF">FIBSPDRAFT_886651</name>
</gene>
<evidence type="ECO:0000256" key="1">
    <source>
        <dbReference type="SAM" id="MobiDB-lite"/>
    </source>
</evidence>
<evidence type="ECO:0000313" key="2">
    <source>
        <dbReference type="EMBL" id="KZP27430.1"/>
    </source>
</evidence>
<sequence length="350" mass="37366">MSYPSDFWTDLPVTVPLAPRHPPNTRGSTLYRKLAYLGGEIASGLAQAAMIIRHAFVYGAPSLESIRAEYAAPLGSSSLVVNFLFARFLVSTPVTNIYIQVSPTPSPSVLSRSSIVAFSTINGGFSDESDLTHAPTAPKDDETIAQTLGIECACCWGDIAEGCVVFAKWSLPCSSSGSCCTRNRIICLSRDFEVLDCTLVTLISYSMHAATGLPNIRPSTNCGSSTSSSSPSSPSHRVPSSHTRNLEPEPASSATARLWATGYKTEDCYAEEEDGAEGEIMTLRRRGILRPTLTLRNSRDVLSALVSIANTGEAQAGEEMCLWTLVLTSSAVIGVAYVKGGSNDLVPELR</sequence>
<accession>A0A166QQN8</accession>
<protein>
    <submittedName>
        <fullName evidence="2">Uncharacterized protein</fullName>
    </submittedName>
</protein>
<feature type="compositionally biased region" description="Low complexity" evidence="1">
    <location>
        <begin position="224"/>
        <end position="243"/>
    </location>
</feature>
<reference evidence="2 3" key="1">
    <citation type="journal article" date="2016" name="Mol. Biol. Evol.">
        <title>Comparative Genomics of Early-Diverging Mushroom-Forming Fungi Provides Insights into the Origins of Lignocellulose Decay Capabilities.</title>
        <authorList>
            <person name="Nagy L.G."/>
            <person name="Riley R."/>
            <person name="Tritt A."/>
            <person name="Adam C."/>
            <person name="Daum C."/>
            <person name="Floudas D."/>
            <person name="Sun H."/>
            <person name="Yadav J.S."/>
            <person name="Pangilinan J."/>
            <person name="Larsson K.H."/>
            <person name="Matsuura K."/>
            <person name="Barry K."/>
            <person name="Labutti K."/>
            <person name="Kuo R."/>
            <person name="Ohm R.A."/>
            <person name="Bhattacharya S.S."/>
            <person name="Shirouzu T."/>
            <person name="Yoshinaga Y."/>
            <person name="Martin F.M."/>
            <person name="Grigoriev I.V."/>
            <person name="Hibbett D.S."/>
        </authorList>
    </citation>
    <scope>NUCLEOTIDE SEQUENCE [LARGE SCALE GENOMIC DNA]</scope>
    <source>
        <strain evidence="2 3">CBS 109695</strain>
    </source>
</reference>
<dbReference type="AlphaFoldDB" id="A0A166QQN8"/>
<feature type="region of interest" description="Disordered" evidence="1">
    <location>
        <begin position="220"/>
        <end position="253"/>
    </location>
</feature>
<organism evidence="2 3">
    <name type="scientific">Athelia psychrophila</name>
    <dbReference type="NCBI Taxonomy" id="1759441"/>
    <lineage>
        <taxon>Eukaryota</taxon>
        <taxon>Fungi</taxon>
        <taxon>Dikarya</taxon>
        <taxon>Basidiomycota</taxon>
        <taxon>Agaricomycotina</taxon>
        <taxon>Agaricomycetes</taxon>
        <taxon>Agaricomycetidae</taxon>
        <taxon>Atheliales</taxon>
        <taxon>Atheliaceae</taxon>
        <taxon>Athelia</taxon>
    </lineage>
</organism>
<dbReference type="EMBL" id="KV417509">
    <property type="protein sequence ID" value="KZP27430.1"/>
    <property type="molecule type" value="Genomic_DNA"/>
</dbReference>
<dbReference type="STRING" id="436010.A0A166QQN8"/>
<dbReference type="Proteomes" id="UP000076532">
    <property type="component" value="Unassembled WGS sequence"/>
</dbReference>
<proteinExistence type="predicted"/>
<evidence type="ECO:0000313" key="3">
    <source>
        <dbReference type="Proteomes" id="UP000076532"/>
    </source>
</evidence>
<keyword evidence="3" id="KW-1185">Reference proteome</keyword>